<comment type="subcellular location">
    <subcellularLocation>
        <location evidence="1">Cell membrane</location>
        <topology evidence="1">Multi-pass membrane protein</topology>
    </subcellularLocation>
</comment>
<organism evidence="10 11">
    <name type="scientific">Mycena pura</name>
    <dbReference type="NCBI Taxonomy" id="153505"/>
    <lineage>
        <taxon>Eukaryota</taxon>
        <taxon>Fungi</taxon>
        <taxon>Dikarya</taxon>
        <taxon>Basidiomycota</taxon>
        <taxon>Agaricomycotina</taxon>
        <taxon>Agaricomycetes</taxon>
        <taxon>Agaricomycetidae</taxon>
        <taxon>Agaricales</taxon>
        <taxon>Marasmiineae</taxon>
        <taxon>Mycenaceae</taxon>
        <taxon>Mycena</taxon>
    </lineage>
</organism>
<evidence type="ECO:0000256" key="1">
    <source>
        <dbReference type="ARBA" id="ARBA00004651"/>
    </source>
</evidence>
<evidence type="ECO:0000256" key="2">
    <source>
        <dbReference type="ARBA" id="ARBA00009765"/>
    </source>
</evidence>
<dbReference type="SUPFAM" id="SSF143865">
    <property type="entry name" value="CorA soluble domain-like"/>
    <property type="match status" value="1"/>
</dbReference>
<evidence type="ECO:0000256" key="5">
    <source>
        <dbReference type="ARBA" id="ARBA00022692"/>
    </source>
</evidence>
<comment type="caution">
    <text evidence="10">The sequence shown here is derived from an EMBL/GenBank/DDBJ whole genome shotgun (WGS) entry which is preliminary data.</text>
</comment>
<gene>
    <name evidence="10" type="ORF">GGX14DRAFT_478093</name>
</gene>
<dbReference type="GO" id="GO:0000287">
    <property type="term" value="F:magnesium ion binding"/>
    <property type="evidence" value="ECO:0007669"/>
    <property type="project" value="TreeGrafter"/>
</dbReference>
<evidence type="ECO:0000256" key="6">
    <source>
        <dbReference type="ARBA" id="ARBA00022989"/>
    </source>
</evidence>
<dbReference type="PANTHER" id="PTHR46494">
    <property type="entry name" value="CORA FAMILY METAL ION TRANSPORTER (EUROFUNG)"/>
    <property type="match status" value="1"/>
</dbReference>
<dbReference type="GO" id="GO:0050897">
    <property type="term" value="F:cobalt ion binding"/>
    <property type="evidence" value="ECO:0007669"/>
    <property type="project" value="TreeGrafter"/>
</dbReference>
<evidence type="ECO:0000313" key="10">
    <source>
        <dbReference type="EMBL" id="KAJ7193572.1"/>
    </source>
</evidence>
<dbReference type="Gene3D" id="3.30.460.20">
    <property type="entry name" value="CorA soluble domain-like"/>
    <property type="match status" value="1"/>
</dbReference>
<feature type="transmembrane region" description="Helical" evidence="9">
    <location>
        <begin position="537"/>
        <end position="555"/>
    </location>
</feature>
<evidence type="ECO:0000256" key="4">
    <source>
        <dbReference type="ARBA" id="ARBA00022475"/>
    </source>
</evidence>
<dbReference type="InterPro" id="IPR045863">
    <property type="entry name" value="CorA_TM1_TM2"/>
</dbReference>
<proteinExistence type="inferred from homology"/>
<comment type="similarity">
    <text evidence="2">Belongs to the CorA metal ion transporter (MIT) (TC 1.A.35) family.</text>
</comment>
<evidence type="ECO:0000256" key="8">
    <source>
        <dbReference type="SAM" id="MobiDB-lite"/>
    </source>
</evidence>
<sequence>MPRENSFSDEGRSLTPDLDEEAGLYAPASPTHASPTRASYPPNPHVTPTKDPAWPRQSKVYPPSTSAPLHPRERFRIAVRKVISLHRGANVMARRTVGGEPGVDPRRANADAEHGMIKEECAIELADYSALRTRFRRMDNREFVDLMSDPNASQREPWVKVRWINIGGVSWDVIKAVSIRYDLHPLALEDVFHGQTRARSKADYYTQHLFLRILFHELDDEDEPSRNAPMRFNQARAMSTISDGPPRDEKPFIALPRKRWPWLHRQRSTPALALAALRAAAVPAGEQRLMQPEDAALRALKSGERVNVGVFPMFIFLLRDGTVITIHPTPSLKLTQPITGRLHQLDSGLRTSADASILVQSLLSLGADMALEVITAYQRKIKKFERKILMKPTIETVRNLHILSADLLLHRRTLGPIKTVVYGLRRYDTDRVAALVDMSAPENKDVKVVGFMSHNSLVYLADVHDHMEYVLSQLDVIAGVGQNLVDYTFNMTSYETNEVMRRLMLVTVIFLPLTLLTGYFGMNFENMWSVKHQHADWIYWAIALPIMAIVLPLFLGPDIRRMVHYARKKVLTRKAIKGFKAV</sequence>
<name>A0AAD6USK8_9AGAR</name>
<dbReference type="InterPro" id="IPR002523">
    <property type="entry name" value="MgTranspt_CorA/ZnTranspt_ZntB"/>
</dbReference>
<dbReference type="Proteomes" id="UP001219525">
    <property type="component" value="Unassembled WGS sequence"/>
</dbReference>
<keyword evidence="7 9" id="KW-0472">Membrane</keyword>
<accession>A0AAD6USK8</accession>
<dbReference type="GO" id="GO:0015095">
    <property type="term" value="F:magnesium ion transmembrane transporter activity"/>
    <property type="evidence" value="ECO:0007669"/>
    <property type="project" value="TreeGrafter"/>
</dbReference>
<dbReference type="Gene3D" id="1.20.58.340">
    <property type="entry name" value="Magnesium transport protein CorA, transmembrane region"/>
    <property type="match status" value="2"/>
</dbReference>
<dbReference type="Pfam" id="PF01544">
    <property type="entry name" value="CorA"/>
    <property type="match status" value="1"/>
</dbReference>
<dbReference type="GO" id="GO:0005886">
    <property type="term" value="C:plasma membrane"/>
    <property type="evidence" value="ECO:0007669"/>
    <property type="project" value="UniProtKB-SubCell"/>
</dbReference>
<dbReference type="InterPro" id="IPR045861">
    <property type="entry name" value="CorA_cytoplasmic_dom"/>
</dbReference>
<keyword evidence="6 9" id="KW-1133">Transmembrane helix</keyword>
<keyword evidence="3" id="KW-0813">Transport</keyword>
<feature type="transmembrane region" description="Helical" evidence="9">
    <location>
        <begin position="357"/>
        <end position="377"/>
    </location>
</feature>
<evidence type="ECO:0000313" key="11">
    <source>
        <dbReference type="Proteomes" id="UP001219525"/>
    </source>
</evidence>
<keyword evidence="5 9" id="KW-0812">Transmembrane</keyword>
<evidence type="ECO:0000256" key="9">
    <source>
        <dbReference type="SAM" id="Phobius"/>
    </source>
</evidence>
<dbReference type="EMBL" id="JARJCW010000107">
    <property type="protein sequence ID" value="KAJ7193572.1"/>
    <property type="molecule type" value="Genomic_DNA"/>
</dbReference>
<feature type="transmembrane region" description="Helical" evidence="9">
    <location>
        <begin position="503"/>
        <end position="522"/>
    </location>
</feature>
<dbReference type="GO" id="GO:0015087">
    <property type="term" value="F:cobalt ion transmembrane transporter activity"/>
    <property type="evidence" value="ECO:0007669"/>
    <property type="project" value="TreeGrafter"/>
</dbReference>
<dbReference type="AlphaFoldDB" id="A0AAD6USK8"/>
<protein>
    <submittedName>
        <fullName evidence="10">Magnesium transporter</fullName>
    </submittedName>
</protein>
<dbReference type="SUPFAM" id="SSF144083">
    <property type="entry name" value="Magnesium transport protein CorA, transmembrane region"/>
    <property type="match status" value="1"/>
</dbReference>
<keyword evidence="4" id="KW-1003">Cell membrane</keyword>
<dbReference type="PANTHER" id="PTHR46494:SF1">
    <property type="entry name" value="CORA FAMILY METAL ION TRANSPORTER (EUROFUNG)"/>
    <property type="match status" value="1"/>
</dbReference>
<evidence type="ECO:0000256" key="3">
    <source>
        <dbReference type="ARBA" id="ARBA00022448"/>
    </source>
</evidence>
<feature type="region of interest" description="Disordered" evidence="8">
    <location>
        <begin position="1"/>
        <end position="69"/>
    </location>
</feature>
<reference evidence="10" key="1">
    <citation type="submission" date="2023-03" db="EMBL/GenBank/DDBJ databases">
        <title>Massive genome expansion in bonnet fungi (Mycena s.s.) driven by repeated elements and novel gene families across ecological guilds.</title>
        <authorList>
            <consortium name="Lawrence Berkeley National Laboratory"/>
            <person name="Harder C.B."/>
            <person name="Miyauchi S."/>
            <person name="Viragh M."/>
            <person name="Kuo A."/>
            <person name="Thoen E."/>
            <person name="Andreopoulos B."/>
            <person name="Lu D."/>
            <person name="Skrede I."/>
            <person name="Drula E."/>
            <person name="Henrissat B."/>
            <person name="Morin E."/>
            <person name="Kohler A."/>
            <person name="Barry K."/>
            <person name="LaButti K."/>
            <person name="Morin E."/>
            <person name="Salamov A."/>
            <person name="Lipzen A."/>
            <person name="Mereny Z."/>
            <person name="Hegedus B."/>
            <person name="Baldrian P."/>
            <person name="Stursova M."/>
            <person name="Weitz H."/>
            <person name="Taylor A."/>
            <person name="Grigoriev I.V."/>
            <person name="Nagy L.G."/>
            <person name="Martin F."/>
            <person name="Kauserud H."/>
        </authorList>
    </citation>
    <scope>NUCLEOTIDE SEQUENCE</scope>
    <source>
        <strain evidence="10">9144</strain>
    </source>
</reference>
<evidence type="ECO:0000256" key="7">
    <source>
        <dbReference type="ARBA" id="ARBA00023136"/>
    </source>
</evidence>
<keyword evidence="11" id="KW-1185">Reference proteome</keyword>